<gene>
    <name evidence="1" type="ORF">UFOPK3610_01706</name>
</gene>
<dbReference type="GO" id="GO:0003824">
    <property type="term" value="F:catalytic activity"/>
    <property type="evidence" value="ECO:0007669"/>
    <property type="project" value="UniProtKB-ARBA"/>
</dbReference>
<protein>
    <submittedName>
        <fullName evidence="1">Unannotated protein</fullName>
    </submittedName>
</protein>
<accession>A0A6J7I7I9</accession>
<dbReference type="InterPro" id="IPR001753">
    <property type="entry name" value="Enoyl-CoA_hydra/iso"/>
</dbReference>
<proteinExistence type="predicted"/>
<reference evidence="1" key="1">
    <citation type="submission" date="2020-05" db="EMBL/GenBank/DDBJ databases">
        <authorList>
            <person name="Chiriac C."/>
            <person name="Salcher M."/>
            <person name="Ghai R."/>
            <person name="Kavagutti S V."/>
        </authorList>
    </citation>
    <scope>NUCLEOTIDE SEQUENCE</scope>
</reference>
<dbReference type="PANTHER" id="PTHR11941:SF54">
    <property type="entry name" value="ENOYL-COA HYDRATASE, MITOCHONDRIAL"/>
    <property type="match status" value="1"/>
</dbReference>
<dbReference type="AlphaFoldDB" id="A0A6J7I7I9"/>
<organism evidence="1">
    <name type="scientific">freshwater metagenome</name>
    <dbReference type="NCBI Taxonomy" id="449393"/>
    <lineage>
        <taxon>unclassified sequences</taxon>
        <taxon>metagenomes</taxon>
        <taxon>ecological metagenomes</taxon>
    </lineage>
</organism>
<dbReference type="EMBL" id="CAFBMR010000101">
    <property type="protein sequence ID" value="CAB4926467.1"/>
    <property type="molecule type" value="Genomic_DNA"/>
</dbReference>
<dbReference type="GO" id="GO:0006635">
    <property type="term" value="P:fatty acid beta-oxidation"/>
    <property type="evidence" value="ECO:0007669"/>
    <property type="project" value="TreeGrafter"/>
</dbReference>
<dbReference type="Gene3D" id="3.90.226.10">
    <property type="entry name" value="2-enoyl-CoA Hydratase, Chain A, domain 1"/>
    <property type="match status" value="1"/>
</dbReference>
<name>A0A6J7I7I9_9ZZZZ</name>
<dbReference type="CDD" id="cd06558">
    <property type="entry name" value="crotonase-like"/>
    <property type="match status" value="1"/>
</dbReference>
<evidence type="ECO:0000313" key="1">
    <source>
        <dbReference type="EMBL" id="CAB4926467.1"/>
    </source>
</evidence>
<dbReference type="InterPro" id="IPR029045">
    <property type="entry name" value="ClpP/crotonase-like_dom_sf"/>
</dbReference>
<sequence>MEFWKVDSFDGIVVAAYNRPPMNYMEGGGIGELKELIRSWDDPKVRVAIITGNVPDKYITHYSVEELVNSGGDLEQLRKWAPDLIYPYHQLLQSITTLDIPVIAAMSGDTMGCGLELSLNCDIRIAQRGNYVIGFPEVALGILTGTGSQLLARTIGHGRALDFMLRSRTVSPEGALELGIVNELADDARARAIEVAQMLVHQSPVSLAAAKRSVVRGANLPIAEGLRIEAEEWLKTIVTEIAFEKMRDYVATPYADRNDWVRKNGAHPAKGMATGS</sequence>
<dbReference type="SUPFAM" id="SSF52096">
    <property type="entry name" value="ClpP/crotonase"/>
    <property type="match status" value="1"/>
</dbReference>
<dbReference type="PANTHER" id="PTHR11941">
    <property type="entry name" value="ENOYL-COA HYDRATASE-RELATED"/>
    <property type="match status" value="1"/>
</dbReference>
<dbReference type="Pfam" id="PF00378">
    <property type="entry name" value="ECH_1"/>
    <property type="match status" value="1"/>
</dbReference>